<dbReference type="Pfam" id="PF02260">
    <property type="entry name" value="FATC"/>
    <property type="match status" value="1"/>
</dbReference>
<comment type="caution">
    <text evidence="2">The sequence shown here is derived from an EMBL/GenBank/DDBJ whole genome shotgun (WGS) entry which is preliminary data.</text>
</comment>
<dbReference type="Proteomes" id="UP001439008">
    <property type="component" value="Unassembled WGS sequence"/>
</dbReference>
<proteinExistence type="predicted"/>
<evidence type="ECO:0000259" key="1">
    <source>
        <dbReference type="PROSITE" id="PS51190"/>
    </source>
</evidence>
<dbReference type="EMBL" id="JBDODL010002860">
    <property type="protein sequence ID" value="MES1922454.1"/>
    <property type="molecule type" value="Genomic_DNA"/>
</dbReference>
<organism evidence="2 3">
    <name type="scientific">Bonamia ostreae</name>
    <dbReference type="NCBI Taxonomy" id="126728"/>
    <lineage>
        <taxon>Eukaryota</taxon>
        <taxon>Sar</taxon>
        <taxon>Rhizaria</taxon>
        <taxon>Endomyxa</taxon>
        <taxon>Ascetosporea</taxon>
        <taxon>Haplosporida</taxon>
        <taxon>Bonamia</taxon>
    </lineage>
</organism>
<accession>A0ABV2ASJ3</accession>
<dbReference type="InterPro" id="IPR003152">
    <property type="entry name" value="FATC_dom"/>
</dbReference>
<feature type="domain" description="FATC" evidence="1">
    <location>
        <begin position="199"/>
        <end position="231"/>
    </location>
</feature>
<gene>
    <name evidence="2" type="ORF">MHBO_003969</name>
</gene>
<evidence type="ECO:0000313" key="2">
    <source>
        <dbReference type="EMBL" id="MES1922454.1"/>
    </source>
</evidence>
<sequence length="231" mass="27024">CQFLSSIFIVTTKKQKEIEEINLADLKKLLQTSSILKIVGDISKLLSEFLKIAKDSNIFPSFKKYIFDEDFSFISYINSIKKNLKIFVTNAEKIAHLNSENYSFGKKEKKSITKFFSSAKNVIKINANFSTETILFVEKLKKLNSVDSSEQDCISNVFFGDNRNFEQKVKTSFRLEKKMERIYASYIMKRVERKLNFNGERNVNDFVDKLVKMASDEKRLSLMYEGWMPWI</sequence>
<protein>
    <recommendedName>
        <fullName evidence="1">FATC domain-containing protein</fullName>
    </recommendedName>
</protein>
<keyword evidence="3" id="KW-1185">Reference proteome</keyword>
<dbReference type="PROSITE" id="PS51190">
    <property type="entry name" value="FATC"/>
    <property type="match status" value="1"/>
</dbReference>
<reference evidence="2 3" key="1">
    <citation type="journal article" date="2024" name="BMC Biol.">
        <title>Comparative genomics of Ascetosporea gives new insight into the evolutionary basis for animal parasitism in Rhizaria.</title>
        <authorList>
            <person name="Hiltunen Thoren M."/>
            <person name="Onut-Brannstrom I."/>
            <person name="Alfjorden A."/>
            <person name="Peckova H."/>
            <person name="Swords F."/>
            <person name="Hooper C."/>
            <person name="Holzer A.S."/>
            <person name="Bass D."/>
            <person name="Burki F."/>
        </authorList>
    </citation>
    <scope>NUCLEOTIDE SEQUENCE [LARGE SCALE GENOMIC DNA]</scope>
    <source>
        <strain evidence="2">20-A016</strain>
    </source>
</reference>
<dbReference type="SMART" id="SM01343">
    <property type="entry name" value="FATC"/>
    <property type="match status" value="1"/>
</dbReference>
<evidence type="ECO:0000313" key="3">
    <source>
        <dbReference type="Proteomes" id="UP001439008"/>
    </source>
</evidence>
<feature type="non-terminal residue" evidence="2">
    <location>
        <position position="1"/>
    </location>
</feature>
<name>A0ABV2ASJ3_9EUKA</name>